<accession>A0A1S1PQ94</accession>
<comment type="catalytic activity">
    <reaction evidence="1">
        <text>ATP + protein L-histidine = ADP + protein N-phospho-L-histidine.</text>
        <dbReference type="EC" id="2.7.13.3"/>
    </reaction>
</comment>
<dbReference type="SUPFAM" id="SSF55874">
    <property type="entry name" value="ATPase domain of HSP90 chaperone/DNA topoisomerase II/histidine kinase"/>
    <property type="match status" value="1"/>
</dbReference>
<feature type="region of interest" description="Disordered" evidence="9">
    <location>
        <begin position="347"/>
        <end position="367"/>
    </location>
</feature>
<evidence type="ECO:0000256" key="2">
    <source>
        <dbReference type="ARBA" id="ARBA00012438"/>
    </source>
</evidence>
<keyword evidence="3" id="KW-0597">Phosphoprotein</keyword>
<dbReference type="OrthoDB" id="227596at2"/>
<feature type="transmembrane region" description="Helical" evidence="10">
    <location>
        <begin position="69"/>
        <end position="93"/>
    </location>
</feature>
<dbReference type="EC" id="2.7.13.3" evidence="2"/>
<dbReference type="RefSeq" id="WP_071065884.1">
    <property type="nucleotide sequence ID" value="NZ_MAXA01000241.1"/>
</dbReference>
<feature type="transmembrane region" description="Helical" evidence="10">
    <location>
        <begin position="44"/>
        <end position="62"/>
    </location>
</feature>
<evidence type="ECO:0000313" key="14">
    <source>
        <dbReference type="Proteomes" id="UP000179769"/>
    </source>
</evidence>
<proteinExistence type="predicted"/>
<feature type="compositionally biased region" description="Basic and acidic residues" evidence="9">
    <location>
        <begin position="409"/>
        <end position="425"/>
    </location>
</feature>
<feature type="region of interest" description="Disordered" evidence="9">
    <location>
        <begin position="405"/>
        <end position="445"/>
    </location>
</feature>
<keyword evidence="14" id="KW-1185">Reference proteome</keyword>
<evidence type="ECO:0000256" key="9">
    <source>
        <dbReference type="SAM" id="MobiDB-lite"/>
    </source>
</evidence>
<keyword evidence="10" id="KW-0472">Membrane</keyword>
<evidence type="ECO:0000256" key="5">
    <source>
        <dbReference type="ARBA" id="ARBA00022741"/>
    </source>
</evidence>
<dbReference type="GO" id="GO:0016020">
    <property type="term" value="C:membrane"/>
    <property type="evidence" value="ECO:0007669"/>
    <property type="project" value="InterPro"/>
</dbReference>
<keyword evidence="8" id="KW-0902">Two-component regulatory system</keyword>
<evidence type="ECO:0000256" key="8">
    <source>
        <dbReference type="ARBA" id="ARBA00023012"/>
    </source>
</evidence>
<dbReference type="Gene3D" id="3.30.565.10">
    <property type="entry name" value="Histidine kinase-like ATPase, C-terminal domain"/>
    <property type="match status" value="1"/>
</dbReference>
<dbReference type="InterPro" id="IPR050482">
    <property type="entry name" value="Sensor_HK_TwoCompSys"/>
</dbReference>
<gene>
    <name evidence="13" type="ORF">BBK14_24505</name>
</gene>
<dbReference type="EMBL" id="MAXA01000241">
    <property type="protein sequence ID" value="OHV23085.1"/>
    <property type="molecule type" value="Genomic_DNA"/>
</dbReference>
<evidence type="ECO:0000256" key="7">
    <source>
        <dbReference type="ARBA" id="ARBA00022840"/>
    </source>
</evidence>
<evidence type="ECO:0000256" key="10">
    <source>
        <dbReference type="SAM" id="Phobius"/>
    </source>
</evidence>
<protein>
    <recommendedName>
        <fullName evidence="2">histidine kinase</fullName>
        <ecNumber evidence="2">2.7.13.3</ecNumber>
    </recommendedName>
</protein>
<evidence type="ECO:0000256" key="4">
    <source>
        <dbReference type="ARBA" id="ARBA00022679"/>
    </source>
</evidence>
<dbReference type="PANTHER" id="PTHR24421:SF10">
    <property type="entry name" value="NITRATE_NITRITE SENSOR PROTEIN NARQ"/>
    <property type="match status" value="1"/>
</dbReference>
<evidence type="ECO:0000256" key="6">
    <source>
        <dbReference type="ARBA" id="ARBA00022777"/>
    </source>
</evidence>
<dbReference type="AlphaFoldDB" id="A0A1S1PQ94"/>
<dbReference type="Gene3D" id="1.20.5.1930">
    <property type="match status" value="1"/>
</dbReference>
<name>A0A1S1PQ94_9ACTN</name>
<dbReference type="InterPro" id="IPR036890">
    <property type="entry name" value="HATPase_C_sf"/>
</dbReference>
<dbReference type="GO" id="GO:0046983">
    <property type="term" value="F:protein dimerization activity"/>
    <property type="evidence" value="ECO:0007669"/>
    <property type="project" value="InterPro"/>
</dbReference>
<evidence type="ECO:0000256" key="3">
    <source>
        <dbReference type="ARBA" id="ARBA00022553"/>
    </source>
</evidence>
<dbReference type="GO" id="GO:0000155">
    <property type="term" value="F:phosphorelay sensor kinase activity"/>
    <property type="evidence" value="ECO:0007669"/>
    <property type="project" value="InterPro"/>
</dbReference>
<evidence type="ECO:0000259" key="11">
    <source>
        <dbReference type="Pfam" id="PF02518"/>
    </source>
</evidence>
<dbReference type="CDD" id="cd16917">
    <property type="entry name" value="HATPase_UhpB-NarQ-NarX-like"/>
    <property type="match status" value="1"/>
</dbReference>
<dbReference type="InterPro" id="IPR003594">
    <property type="entry name" value="HATPase_dom"/>
</dbReference>
<organism evidence="13 14">
    <name type="scientific">Parafrankia soli</name>
    <dbReference type="NCBI Taxonomy" id="2599596"/>
    <lineage>
        <taxon>Bacteria</taxon>
        <taxon>Bacillati</taxon>
        <taxon>Actinomycetota</taxon>
        <taxon>Actinomycetes</taxon>
        <taxon>Frankiales</taxon>
        <taxon>Frankiaceae</taxon>
        <taxon>Parafrankia</taxon>
    </lineage>
</organism>
<keyword evidence="10" id="KW-1133">Transmembrane helix</keyword>
<dbReference type="Pfam" id="PF07730">
    <property type="entry name" value="HisKA_3"/>
    <property type="match status" value="1"/>
</dbReference>
<keyword evidence="6 13" id="KW-0418">Kinase</keyword>
<keyword evidence="10" id="KW-0812">Transmembrane</keyword>
<evidence type="ECO:0000256" key="1">
    <source>
        <dbReference type="ARBA" id="ARBA00000085"/>
    </source>
</evidence>
<feature type="domain" description="Histidine kinase/HSP90-like ATPase" evidence="11">
    <location>
        <begin position="303"/>
        <end position="404"/>
    </location>
</feature>
<sequence>MTITSRWRRLRDHHRTSTVVIALLAFAAAGPASRLNPQHVAHDSSPYPAVLLAAVTCTALLWNERHPRATAVVAIACTVVLAGLGYLLTSLMIAPAMAALYWLSARTDRRTTLSFLLPGCAAVVATALVADPKGYPLELKTIGPTAWLLMAASLGGARRIKQDYLDAVHARAEHAERTREAEARRRVADERTRIARELHDVVAHHITLAHAQAGTAAHLVRTRPDQAEPILASLTATTSSALRDLKATVGLLRQSDDPDAPLEPAPSLAQLPRLADTFAATGLTVTITTRGEPSPLSPGVDLTAYRIAQEALTNVAKHARTDNACVDITYAPHSVTLMIINGGGENAGPVGRGARPGAGTSIPASDSGFGLIGMRERALSVGGHLEAGHHPEVGFHVTAVLPLHPRTPTKTEADDHPSAPRRRPDPPAVDLPDSDRLLQRHGGRR</sequence>
<reference evidence="14" key="1">
    <citation type="submission" date="2016-07" db="EMBL/GenBank/DDBJ databases">
        <title>Frankia sp. NRRL B-16219 Genome sequencing.</title>
        <authorList>
            <person name="Ghodhbane-Gtari F."/>
            <person name="Swanson E."/>
            <person name="Gueddou A."/>
            <person name="Louati M."/>
            <person name="Nouioui I."/>
            <person name="Hezbri K."/>
            <person name="Abebe-Akele F."/>
            <person name="Simpson S."/>
            <person name="Morris K."/>
            <person name="Thomas K."/>
            <person name="Gtari M."/>
            <person name="Tisa L.S."/>
        </authorList>
    </citation>
    <scope>NUCLEOTIDE SEQUENCE [LARGE SCALE GENOMIC DNA]</scope>
    <source>
        <strain evidence="14">NRRL B-16219</strain>
    </source>
</reference>
<evidence type="ECO:0000259" key="12">
    <source>
        <dbReference type="Pfam" id="PF07730"/>
    </source>
</evidence>
<keyword evidence="5" id="KW-0547">Nucleotide-binding</keyword>
<dbReference type="Proteomes" id="UP000179769">
    <property type="component" value="Unassembled WGS sequence"/>
</dbReference>
<dbReference type="GO" id="GO:0005524">
    <property type="term" value="F:ATP binding"/>
    <property type="evidence" value="ECO:0007669"/>
    <property type="project" value="UniProtKB-KW"/>
</dbReference>
<keyword evidence="4" id="KW-0808">Transferase</keyword>
<comment type="caution">
    <text evidence="13">The sequence shown here is derived from an EMBL/GenBank/DDBJ whole genome shotgun (WGS) entry which is preliminary data.</text>
</comment>
<evidence type="ECO:0000313" key="13">
    <source>
        <dbReference type="EMBL" id="OHV23085.1"/>
    </source>
</evidence>
<keyword evidence="7" id="KW-0067">ATP-binding</keyword>
<dbReference type="PANTHER" id="PTHR24421">
    <property type="entry name" value="NITRATE/NITRITE SENSOR PROTEIN NARX-RELATED"/>
    <property type="match status" value="1"/>
</dbReference>
<feature type="domain" description="Signal transduction histidine kinase subgroup 3 dimerisation and phosphoacceptor" evidence="12">
    <location>
        <begin position="190"/>
        <end position="256"/>
    </location>
</feature>
<dbReference type="Pfam" id="PF02518">
    <property type="entry name" value="HATPase_c"/>
    <property type="match status" value="1"/>
</dbReference>
<dbReference type="InterPro" id="IPR011712">
    <property type="entry name" value="Sig_transdc_His_kin_sub3_dim/P"/>
</dbReference>
<feature type="compositionally biased region" description="Gly residues" evidence="9">
    <location>
        <begin position="347"/>
        <end position="356"/>
    </location>
</feature>